<name>A0AC35FLX9_9BILA</name>
<sequence length="42" mass="4910">TKIVILLVCKWDTEVYMVECADELEELARYLQCLHSPQEPSL</sequence>
<dbReference type="WBParaSite" id="PS1159_v2.g18281.t1">
    <property type="protein sequence ID" value="PS1159_v2.g18281.t1"/>
    <property type="gene ID" value="PS1159_v2.g18281"/>
</dbReference>
<evidence type="ECO:0000313" key="2">
    <source>
        <dbReference type="WBParaSite" id="PS1159_v2.g18281.t1"/>
    </source>
</evidence>
<evidence type="ECO:0000313" key="1">
    <source>
        <dbReference type="Proteomes" id="UP000887580"/>
    </source>
</evidence>
<dbReference type="Proteomes" id="UP000887580">
    <property type="component" value="Unplaced"/>
</dbReference>
<accession>A0AC35FLX9</accession>
<proteinExistence type="predicted"/>
<organism evidence="1 2">
    <name type="scientific">Panagrolaimus sp. PS1159</name>
    <dbReference type="NCBI Taxonomy" id="55785"/>
    <lineage>
        <taxon>Eukaryota</taxon>
        <taxon>Metazoa</taxon>
        <taxon>Ecdysozoa</taxon>
        <taxon>Nematoda</taxon>
        <taxon>Chromadorea</taxon>
        <taxon>Rhabditida</taxon>
        <taxon>Tylenchina</taxon>
        <taxon>Panagrolaimomorpha</taxon>
        <taxon>Panagrolaimoidea</taxon>
        <taxon>Panagrolaimidae</taxon>
        <taxon>Panagrolaimus</taxon>
    </lineage>
</organism>
<reference evidence="2" key="1">
    <citation type="submission" date="2022-11" db="UniProtKB">
        <authorList>
            <consortium name="WormBaseParasite"/>
        </authorList>
    </citation>
    <scope>IDENTIFICATION</scope>
</reference>
<protein>
    <submittedName>
        <fullName evidence="2">Uncharacterized protein</fullName>
    </submittedName>
</protein>